<dbReference type="Gene3D" id="1.20.930.20">
    <property type="entry name" value="Adaptor protein Cbl, N-terminal domain"/>
    <property type="match status" value="1"/>
</dbReference>
<evidence type="ECO:0000313" key="2">
    <source>
        <dbReference type="Proteomes" id="UP000184267"/>
    </source>
</evidence>
<dbReference type="OrthoDB" id="2746911at2759"/>
<organism evidence="1 2">
    <name type="scientific">Trametes pubescens</name>
    <name type="common">White-rot fungus</name>
    <dbReference type="NCBI Taxonomy" id="154538"/>
    <lineage>
        <taxon>Eukaryota</taxon>
        <taxon>Fungi</taxon>
        <taxon>Dikarya</taxon>
        <taxon>Basidiomycota</taxon>
        <taxon>Agaricomycotina</taxon>
        <taxon>Agaricomycetes</taxon>
        <taxon>Polyporales</taxon>
        <taxon>Polyporaceae</taxon>
        <taxon>Trametes</taxon>
    </lineage>
</organism>
<evidence type="ECO:0000313" key="1">
    <source>
        <dbReference type="EMBL" id="OJT14945.1"/>
    </source>
</evidence>
<dbReference type="CDD" id="cd21037">
    <property type="entry name" value="MLKL_NTD"/>
    <property type="match status" value="1"/>
</dbReference>
<reference evidence="1 2" key="1">
    <citation type="submission" date="2016-10" db="EMBL/GenBank/DDBJ databases">
        <title>Genome sequence of the basidiomycete white-rot fungus Trametes pubescens.</title>
        <authorList>
            <person name="Makela M.R."/>
            <person name="Granchi Z."/>
            <person name="Peng M."/>
            <person name="De Vries R.P."/>
            <person name="Grigoriev I."/>
            <person name="Riley R."/>
            <person name="Hilden K."/>
        </authorList>
    </citation>
    <scope>NUCLEOTIDE SEQUENCE [LARGE SCALE GENOMIC DNA]</scope>
    <source>
        <strain evidence="1 2">FBCC735</strain>
    </source>
</reference>
<comment type="caution">
    <text evidence="1">The sequence shown here is derived from an EMBL/GenBank/DDBJ whole genome shotgun (WGS) entry which is preliminary data.</text>
</comment>
<dbReference type="Proteomes" id="UP000184267">
    <property type="component" value="Unassembled WGS sequence"/>
</dbReference>
<dbReference type="AlphaFoldDB" id="A0A1M2W4Z9"/>
<dbReference type="InterPro" id="IPR036537">
    <property type="entry name" value="Adaptor_Cbl_N_dom_sf"/>
</dbReference>
<protein>
    <recommendedName>
        <fullName evidence="3">Fungal N-terminal domain-containing protein</fullName>
    </recommendedName>
</protein>
<gene>
    <name evidence="1" type="ORF">TRAPUB_8515</name>
</gene>
<accession>A0A1M2W4Z9</accession>
<keyword evidence="2" id="KW-1185">Reference proteome</keyword>
<name>A0A1M2W4Z9_TRAPU</name>
<dbReference type="InterPro" id="IPR059179">
    <property type="entry name" value="MLKL-like_MCAfunc"/>
</dbReference>
<dbReference type="EMBL" id="MNAD01000217">
    <property type="protein sequence ID" value="OJT14945.1"/>
    <property type="molecule type" value="Genomic_DNA"/>
</dbReference>
<evidence type="ECO:0008006" key="3">
    <source>
        <dbReference type="Google" id="ProtNLM"/>
    </source>
</evidence>
<proteinExistence type="predicted"/>
<dbReference type="GO" id="GO:0007166">
    <property type="term" value="P:cell surface receptor signaling pathway"/>
    <property type="evidence" value="ECO:0007669"/>
    <property type="project" value="InterPro"/>
</dbReference>
<sequence>MELLETSIKALEIAKLVTAQIPVPGLSTAVECALSIAKKAKDIKDTRDDCRALAERVATLVVAVYQQLKHGSSDTEVKEHVETFLQNLQAIENLMDRRLRPRKRDRLLFALKRGKIADEVKTLTTKLEDCFRSFMIQTALAINQDMNTLRSGNVRMLQYIDDSARVGEVVLGDTRVIRTGLSDLAQRVRGSATFDGNHSRTEVYHIGSDEVVFHHRHGGRIKWARDPIAPEKADNLQISVLSQVQARTLWCNIGYLSSWAPLESTGTSS</sequence>